<evidence type="ECO:0000256" key="7">
    <source>
        <dbReference type="ARBA" id="ARBA00022840"/>
    </source>
</evidence>
<dbReference type="SUPFAM" id="SSF52374">
    <property type="entry name" value="Nucleotidylyl transferase"/>
    <property type="match status" value="1"/>
</dbReference>
<evidence type="ECO:0000313" key="13">
    <source>
        <dbReference type="Proteomes" id="UP001197974"/>
    </source>
</evidence>
<dbReference type="CDD" id="cd02165">
    <property type="entry name" value="NMNAT"/>
    <property type="match status" value="1"/>
</dbReference>
<dbReference type="PANTHER" id="PTHR39321:SF3">
    <property type="entry name" value="PHOSPHOPANTETHEINE ADENYLYLTRANSFERASE"/>
    <property type="match status" value="1"/>
</dbReference>
<sequence length="188" mass="21668">MTKIGILGGTFDPPHHGHLLMASEVLHSLGLDEIWFMPNNVPPHKQETKVSSSEHRVKMLELAISENDNFKVSTIELERKGPSYTYDTMFLLKKRFPKVSFYFIIGGDMIEHLSNWKNINNLENLVTFVGVSRPGFSISSPYNIITVAVPQFDVSSTMIRNRFNHQQQTRYLLPDSVLSYIEEYKLYE</sequence>
<evidence type="ECO:0000256" key="6">
    <source>
        <dbReference type="ARBA" id="ARBA00022741"/>
    </source>
</evidence>
<keyword evidence="3 10" id="KW-0662">Pyridine nucleotide biosynthesis</keyword>
<dbReference type="RefSeq" id="WP_226539827.1">
    <property type="nucleotide sequence ID" value="NZ_CP129013.1"/>
</dbReference>
<evidence type="ECO:0000256" key="2">
    <source>
        <dbReference type="ARBA" id="ARBA00005019"/>
    </source>
</evidence>
<dbReference type="GO" id="GO:0004515">
    <property type="term" value="F:nicotinate-nucleotide adenylyltransferase activity"/>
    <property type="evidence" value="ECO:0007669"/>
    <property type="project" value="UniProtKB-EC"/>
</dbReference>
<evidence type="ECO:0000313" key="12">
    <source>
        <dbReference type="EMBL" id="WLR44013.1"/>
    </source>
</evidence>
<feature type="domain" description="Cytidyltransferase-like" evidence="11">
    <location>
        <begin position="6"/>
        <end position="162"/>
    </location>
</feature>
<comment type="similarity">
    <text evidence="10">Belongs to the NadD family.</text>
</comment>
<dbReference type="Proteomes" id="UP001197974">
    <property type="component" value="Chromosome"/>
</dbReference>
<dbReference type="EC" id="2.7.7.18" evidence="10"/>
<dbReference type="EMBL" id="CP129013">
    <property type="protein sequence ID" value="WLR44013.1"/>
    <property type="molecule type" value="Genomic_DNA"/>
</dbReference>
<keyword evidence="5 10" id="KW-0548">Nucleotidyltransferase</keyword>
<proteinExistence type="inferred from homology"/>
<keyword evidence="6 10" id="KW-0547">Nucleotide-binding</keyword>
<dbReference type="NCBIfam" id="TIGR00482">
    <property type="entry name" value="nicotinate (nicotinamide) nucleotide adenylyltransferase"/>
    <property type="match status" value="1"/>
</dbReference>
<evidence type="ECO:0000256" key="4">
    <source>
        <dbReference type="ARBA" id="ARBA00022679"/>
    </source>
</evidence>
<accession>A0ABY9K096</accession>
<keyword evidence="8 10" id="KW-0520">NAD</keyword>
<evidence type="ECO:0000256" key="10">
    <source>
        <dbReference type="HAMAP-Rule" id="MF_00244"/>
    </source>
</evidence>
<comment type="function">
    <text evidence="1 10">Catalyzes the reversible adenylation of nicotinate mononucleotide (NaMN) to nicotinic acid adenine dinucleotide (NaAD).</text>
</comment>
<evidence type="ECO:0000256" key="3">
    <source>
        <dbReference type="ARBA" id="ARBA00022642"/>
    </source>
</evidence>
<name>A0ABY9K096_9BACI</name>
<dbReference type="InterPro" id="IPR004821">
    <property type="entry name" value="Cyt_trans-like"/>
</dbReference>
<dbReference type="Gene3D" id="3.40.50.620">
    <property type="entry name" value="HUPs"/>
    <property type="match status" value="1"/>
</dbReference>
<dbReference type="InterPro" id="IPR005248">
    <property type="entry name" value="NadD/NMNAT"/>
</dbReference>
<gene>
    <name evidence="10" type="primary">nadD</name>
    <name evidence="12" type="ORF">LC087_07895</name>
</gene>
<reference evidence="12 13" key="1">
    <citation type="submission" date="2023-06" db="EMBL/GenBank/DDBJ databases">
        <title>Five Gram-positive bacteria isolated from mangrove sediments in Shenzhen, Guangdong, China.</title>
        <authorList>
            <person name="Yu S."/>
            <person name="Zheng W."/>
            <person name="Huang Y."/>
        </authorList>
    </citation>
    <scope>NUCLEOTIDE SEQUENCE [LARGE SCALE GENOMIC DNA]</scope>
    <source>
        <strain evidence="12 13">SaN35-3</strain>
    </source>
</reference>
<protein>
    <recommendedName>
        <fullName evidence="10">Probable nicotinate-nucleotide adenylyltransferase</fullName>
        <ecNumber evidence="10">2.7.7.18</ecNumber>
    </recommendedName>
    <alternativeName>
        <fullName evidence="10">Deamido-NAD(+) diphosphorylase</fullName>
    </alternativeName>
    <alternativeName>
        <fullName evidence="10">Deamido-NAD(+) pyrophosphorylase</fullName>
    </alternativeName>
    <alternativeName>
        <fullName evidence="10">Nicotinate mononucleotide adenylyltransferase</fullName>
        <shortName evidence="10">NaMN adenylyltransferase</shortName>
    </alternativeName>
</protein>
<comment type="pathway">
    <text evidence="2 10">Cofactor biosynthesis; NAD(+) biosynthesis; deamido-NAD(+) from nicotinate D-ribonucleotide: step 1/1.</text>
</comment>
<organism evidence="12 13">
    <name type="scientific">Bacillus carboniphilus</name>
    <dbReference type="NCBI Taxonomy" id="86663"/>
    <lineage>
        <taxon>Bacteria</taxon>
        <taxon>Bacillati</taxon>
        <taxon>Bacillota</taxon>
        <taxon>Bacilli</taxon>
        <taxon>Bacillales</taxon>
        <taxon>Bacillaceae</taxon>
        <taxon>Bacillus</taxon>
    </lineage>
</organism>
<evidence type="ECO:0000256" key="1">
    <source>
        <dbReference type="ARBA" id="ARBA00002324"/>
    </source>
</evidence>
<dbReference type="Pfam" id="PF01467">
    <property type="entry name" value="CTP_transf_like"/>
    <property type="match status" value="1"/>
</dbReference>
<evidence type="ECO:0000256" key="5">
    <source>
        <dbReference type="ARBA" id="ARBA00022695"/>
    </source>
</evidence>
<evidence type="ECO:0000259" key="11">
    <source>
        <dbReference type="Pfam" id="PF01467"/>
    </source>
</evidence>
<evidence type="ECO:0000256" key="9">
    <source>
        <dbReference type="ARBA" id="ARBA00048721"/>
    </source>
</evidence>
<dbReference type="PANTHER" id="PTHR39321">
    <property type="entry name" value="NICOTINATE-NUCLEOTIDE ADENYLYLTRANSFERASE-RELATED"/>
    <property type="match status" value="1"/>
</dbReference>
<keyword evidence="7 10" id="KW-0067">ATP-binding</keyword>
<dbReference type="NCBIfam" id="NF000840">
    <property type="entry name" value="PRK00071.1-3"/>
    <property type="match status" value="1"/>
</dbReference>
<dbReference type="NCBIfam" id="NF000841">
    <property type="entry name" value="PRK00071.1-4"/>
    <property type="match status" value="1"/>
</dbReference>
<evidence type="ECO:0000256" key="8">
    <source>
        <dbReference type="ARBA" id="ARBA00023027"/>
    </source>
</evidence>
<dbReference type="NCBIfam" id="TIGR00125">
    <property type="entry name" value="cyt_tran_rel"/>
    <property type="match status" value="1"/>
</dbReference>
<dbReference type="InterPro" id="IPR014729">
    <property type="entry name" value="Rossmann-like_a/b/a_fold"/>
</dbReference>
<dbReference type="HAMAP" id="MF_00244">
    <property type="entry name" value="NaMN_adenylyltr"/>
    <property type="match status" value="1"/>
</dbReference>
<keyword evidence="4 10" id="KW-0808">Transferase</keyword>
<keyword evidence="13" id="KW-1185">Reference proteome</keyword>
<comment type="catalytic activity">
    <reaction evidence="9 10">
        <text>nicotinate beta-D-ribonucleotide + ATP + H(+) = deamido-NAD(+) + diphosphate</text>
        <dbReference type="Rhea" id="RHEA:22860"/>
        <dbReference type="ChEBI" id="CHEBI:15378"/>
        <dbReference type="ChEBI" id="CHEBI:30616"/>
        <dbReference type="ChEBI" id="CHEBI:33019"/>
        <dbReference type="ChEBI" id="CHEBI:57502"/>
        <dbReference type="ChEBI" id="CHEBI:58437"/>
        <dbReference type="EC" id="2.7.7.18"/>
    </reaction>
</comment>